<evidence type="ECO:0000256" key="1">
    <source>
        <dbReference type="SAM" id="MobiDB-lite"/>
    </source>
</evidence>
<dbReference type="InterPro" id="IPR045518">
    <property type="entry name" value="2EXR"/>
</dbReference>
<proteinExistence type="predicted"/>
<dbReference type="Proteomes" id="UP001396898">
    <property type="component" value="Unassembled WGS sequence"/>
</dbReference>
<feature type="region of interest" description="Disordered" evidence="1">
    <location>
        <begin position="1"/>
        <end position="26"/>
    </location>
</feature>
<sequence length="350" mass="39673">MGSARRTRRATARMRDGAAQAEAATQPEMPPLDHFHVFPNLPIELQLMIWSFWRADQPVLRHYMSLFNDTRFYAALDSSTKMFVRTASRSVASEQNDPLDPMEHKIRFTNRIQTILGQHGNPLSVVLRPYSYSNVAVRYRQLAPAFAWVNFEKDIFNIENINHRLDGRFRFLMHNIGVKIPKPLAPNHWASRIQTLTLRTDCRPIRPPRIGAIVRSNDGRTIGDEYGAYRSPVPFTDLDDQVLEIMTSLRRILLVMQSINFCPITLPILSSPDATPGGYLDYAAIEAAHTKARITTRTFNGVKMYDCLCSAELTSTEVIGEMRQKLDGMGKQGVELKLVVDTVATGRTHS</sequence>
<dbReference type="EMBL" id="JAQQWI010000018">
    <property type="protein sequence ID" value="KAK8001633.1"/>
    <property type="molecule type" value="Genomic_DNA"/>
</dbReference>
<reference evidence="3 4" key="1">
    <citation type="submission" date="2023-01" db="EMBL/GenBank/DDBJ databases">
        <title>Analysis of 21 Apiospora genomes using comparative genomics revels a genus with tremendous synthesis potential of carbohydrate active enzymes and secondary metabolites.</title>
        <authorList>
            <person name="Sorensen T."/>
        </authorList>
    </citation>
    <scope>NUCLEOTIDE SEQUENCE [LARGE SCALE GENOMIC DNA]</scope>
    <source>
        <strain evidence="3 4">CBS 20057</strain>
    </source>
</reference>
<evidence type="ECO:0000313" key="4">
    <source>
        <dbReference type="Proteomes" id="UP001396898"/>
    </source>
</evidence>
<evidence type="ECO:0000313" key="3">
    <source>
        <dbReference type="EMBL" id="KAK8001633.1"/>
    </source>
</evidence>
<gene>
    <name evidence="3" type="ORF">PG991_013855</name>
</gene>
<accession>A0ABR1R7D4</accession>
<dbReference type="Pfam" id="PF20150">
    <property type="entry name" value="2EXR"/>
    <property type="match status" value="1"/>
</dbReference>
<organism evidence="3 4">
    <name type="scientific">Apiospora marii</name>
    <dbReference type="NCBI Taxonomy" id="335849"/>
    <lineage>
        <taxon>Eukaryota</taxon>
        <taxon>Fungi</taxon>
        <taxon>Dikarya</taxon>
        <taxon>Ascomycota</taxon>
        <taxon>Pezizomycotina</taxon>
        <taxon>Sordariomycetes</taxon>
        <taxon>Xylariomycetidae</taxon>
        <taxon>Amphisphaeriales</taxon>
        <taxon>Apiosporaceae</taxon>
        <taxon>Apiospora</taxon>
    </lineage>
</organism>
<comment type="caution">
    <text evidence="3">The sequence shown here is derived from an EMBL/GenBank/DDBJ whole genome shotgun (WGS) entry which is preliminary data.</text>
</comment>
<feature type="domain" description="2EXR" evidence="2">
    <location>
        <begin position="35"/>
        <end position="155"/>
    </location>
</feature>
<feature type="compositionally biased region" description="Basic residues" evidence="1">
    <location>
        <begin position="1"/>
        <end position="12"/>
    </location>
</feature>
<name>A0ABR1R7D4_9PEZI</name>
<evidence type="ECO:0000259" key="2">
    <source>
        <dbReference type="Pfam" id="PF20150"/>
    </source>
</evidence>
<keyword evidence="4" id="KW-1185">Reference proteome</keyword>
<protein>
    <recommendedName>
        <fullName evidence="2">2EXR domain-containing protein</fullName>
    </recommendedName>
</protein>